<name>A0A8J2PK21_9HEXA</name>
<dbReference type="Proteomes" id="UP000708208">
    <property type="component" value="Unassembled WGS sequence"/>
</dbReference>
<comment type="subcellular location">
    <subcellularLocation>
        <location evidence="1">Cell membrane</location>
    </subcellularLocation>
</comment>
<dbReference type="InterPro" id="IPR002159">
    <property type="entry name" value="CD36_fam"/>
</dbReference>
<sequence>SPEKVPDNQCFCPKPTGGINSHCFDGAYRIFGCHSGAPIVISLPHFLYGDKKFLEDVGGMSPDPELHSSYISIEKRSGTLLTASLKFQANLELQPLVGIPSFENVSSILVPFISLDLNAAIDDATTDTVDGLLLKPLKIVNIVQWTLISLTIIVIIIGLVIVARRRRAKSETE</sequence>
<keyword evidence="5 8" id="KW-1133">Transmembrane helix</keyword>
<dbReference type="GO" id="GO:0005737">
    <property type="term" value="C:cytoplasm"/>
    <property type="evidence" value="ECO:0007669"/>
    <property type="project" value="TreeGrafter"/>
</dbReference>
<dbReference type="OrthoDB" id="195015at2759"/>
<keyword evidence="6 8" id="KW-0472">Membrane</keyword>
<comment type="caution">
    <text evidence="9">The sequence shown here is derived from an EMBL/GenBank/DDBJ whole genome shotgun (WGS) entry which is preliminary data.</text>
</comment>
<evidence type="ECO:0000256" key="8">
    <source>
        <dbReference type="SAM" id="Phobius"/>
    </source>
</evidence>
<accession>A0A8J2PK21</accession>
<evidence type="ECO:0000256" key="5">
    <source>
        <dbReference type="ARBA" id="ARBA00022989"/>
    </source>
</evidence>
<dbReference type="PANTHER" id="PTHR11923:SF51">
    <property type="entry name" value="LYSOSOME MEMBRANE PROTEIN 2"/>
    <property type="match status" value="1"/>
</dbReference>
<dbReference type="PANTHER" id="PTHR11923">
    <property type="entry name" value="SCAVENGER RECEPTOR CLASS B TYPE-1 SR-B1"/>
    <property type="match status" value="1"/>
</dbReference>
<reference evidence="9" key="1">
    <citation type="submission" date="2021-06" db="EMBL/GenBank/DDBJ databases">
        <authorList>
            <person name="Hodson N. C."/>
            <person name="Mongue J. A."/>
            <person name="Jaron S. K."/>
        </authorList>
    </citation>
    <scope>NUCLEOTIDE SEQUENCE</scope>
</reference>
<protein>
    <submittedName>
        <fullName evidence="9">Uncharacterized protein</fullName>
    </submittedName>
</protein>
<keyword evidence="3" id="KW-1003">Cell membrane</keyword>
<evidence type="ECO:0000256" key="6">
    <source>
        <dbReference type="ARBA" id="ARBA00023136"/>
    </source>
</evidence>
<evidence type="ECO:0000256" key="4">
    <source>
        <dbReference type="ARBA" id="ARBA00022692"/>
    </source>
</evidence>
<organism evidence="9 10">
    <name type="scientific">Allacma fusca</name>
    <dbReference type="NCBI Taxonomy" id="39272"/>
    <lineage>
        <taxon>Eukaryota</taxon>
        <taxon>Metazoa</taxon>
        <taxon>Ecdysozoa</taxon>
        <taxon>Arthropoda</taxon>
        <taxon>Hexapoda</taxon>
        <taxon>Collembola</taxon>
        <taxon>Symphypleona</taxon>
        <taxon>Sminthuridae</taxon>
        <taxon>Allacma</taxon>
    </lineage>
</organism>
<dbReference type="EMBL" id="CAJVCH010407839">
    <property type="protein sequence ID" value="CAG7817960.1"/>
    <property type="molecule type" value="Genomic_DNA"/>
</dbReference>
<proteinExistence type="inferred from homology"/>
<evidence type="ECO:0000256" key="1">
    <source>
        <dbReference type="ARBA" id="ARBA00004236"/>
    </source>
</evidence>
<evidence type="ECO:0000256" key="7">
    <source>
        <dbReference type="ARBA" id="ARBA00023180"/>
    </source>
</evidence>
<feature type="transmembrane region" description="Helical" evidence="8">
    <location>
        <begin position="142"/>
        <end position="163"/>
    </location>
</feature>
<comment type="similarity">
    <text evidence="2">Belongs to the CD36 family.</text>
</comment>
<evidence type="ECO:0000313" key="9">
    <source>
        <dbReference type="EMBL" id="CAG7817960.1"/>
    </source>
</evidence>
<gene>
    <name evidence="9" type="ORF">AFUS01_LOCUS28496</name>
</gene>
<keyword evidence="10" id="KW-1185">Reference proteome</keyword>
<dbReference type="AlphaFoldDB" id="A0A8J2PK21"/>
<dbReference type="GO" id="GO:0005886">
    <property type="term" value="C:plasma membrane"/>
    <property type="evidence" value="ECO:0007669"/>
    <property type="project" value="UniProtKB-SubCell"/>
</dbReference>
<dbReference type="GO" id="GO:0005044">
    <property type="term" value="F:scavenger receptor activity"/>
    <property type="evidence" value="ECO:0007669"/>
    <property type="project" value="TreeGrafter"/>
</dbReference>
<evidence type="ECO:0000313" key="10">
    <source>
        <dbReference type="Proteomes" id="UP000708208"/>
    </source>
</evidence>
<feature type="non-terminal residue" evidence="9">
    <location>
        <position position="173"/>
    </location>
</feature>
<keyword evidence="7" id="KW-0325">Glycoprotein</keyword>
<evidence type="ECO:0000256" key="3">
    <source>
        <dbReference type="ARBA" id="ARBA00022475"/>
    </source>
</evidence>
<keyword evidence="4 8" id="KW-0812">Transmembrane</keyword>
<evidence type="ECO:0000256" key="2">
    <source>
        <dbReference type="ARBA" id="ARBA00010532"/>
    </source>
</evidence>
<dbReference type="Pfam" id="PF01130">
    <property type="entry name" value="CD36"/>
    <property type="match status" value="1"/>
</dbReference>